<protein>
    <submittedName>
        <fullName evidence="3">DUF2335 domain-containing protein</fullName>
    </submittedName>
</protein>
<dbReference type="InterPro" id="IPR019284">
    <property type="entry name" value="RP532"/>
</dbReference>
<comment type="caution">
    <text evidence="3">The sequence shown here is derived from an EMBL/GenBank/DDBJ whole genome shotgun (WGS) entry which is preliminary data.</text>
</comment>
<reference evidence="3 4" key="1">
    <citation type="submission" date="2024-03" db="EMBL/GenBank/DDBJ databases">
        <title>High-quality draft genome sequencing of Tistrella sp. BH-R2-4.</title>
        <authorList>
            <person name="Dong C."/>
        </authorList>
    </citation>
    <scope>NUCLEOTIDE SEQUENCE [LARGE SCALE GENOMIC DNA]</scope>
    <source>
        <strain evidence="3 4">BH-R2-4</strain>
    </source>
</reference>
<feature type="transmembrane region" description="Helical" evidence="2">
    <location>
        <begin position="113"/>
        <end position="133"/>
    </location>
</feature>
<evidence type="ECO:0000256" key="1">
    <source>
        <dbReference type="SAM" id="MobiDB-lite"/>
    </source>
</evidence>
<dbReference type="Pfam" id="PF10097">
    <property type="entry name" value="DUF2335"/>
    <property type="match status" value="1"/>
</dbReference>
<name>A0ABU9YK71_9PROT</name>
<accession>A0ABU9YK71</accession>
<keyword evidence="4" id="KW-1185">Reference proteome</keyword>
<evidence type="ECO:0000313" key="4">
    <source>
        <dbReference type="Proteomes" id="UP001413721"/>
    </source>
</evidence>
<dbReference type="EMBL" id="JBBKTW010000004">
    <property type="protein sequence ID" value="MEN2989168.1"/>
    <property type="molecule type" value="Genomic_DNA"/>
</dbReference>
<dbReference type="RefSeq" id="WP_345937460.1">
    <property type="nucleotide sequence ID" value="NZ_JBBKTW010000004.1"/>
</dbReference>
<keyword evidence="2" id="KW-1133">Transmembrane helix</keyword>
<evidence type="ECO:0000313" key="3">
    <source>
        <dbReference type="EMBL" id="MEN2989168.1"/>
    </source>
</evidence>
<evidence type="ECO:0000256" key="2">
    <source>
        <dbReference type="SAM" id="Phobius"/>
    </source>
</evidence>
<feature type="region of interest" description="Disordered" evidence="1">
    <location>
        <begin position="1"/>
        <end position="32"/>
    </location>
</feature>
<proteinExistence type="predicted"/>
<dbReference type="Proteomes" id="UP001413721">
    <property type="component" value="Unassembled WGS sequence"/>
</dbReference>
<feature type="transmembrane region" description="Helical" evidence="2">
    <location>
        <begin position="139"/>
        <end position="157"/>
    </location>
</feature>
<gene>
    <name evidence="3" type="ORF">WG926_12710</name>
</gene>
<keyword evidence="2" id="KW-0812">Transmembrane</keyword>
<sequence>MTSPDDNASAPIAAPQAGNQQDSVVSPGDDGDAVSVRVPRSVADSGELRLVIAQHEQHVAISGPLPPPDILAQYEDIVPGSAARIVSWAEKEQAHRHAIDSDSLRADIIYARAGLYGGIALSVFFVIAALFAANAGHTTLATILAGATIASVIPAVVHGRAHKPDRTPHAPDQND</sequence>
<keyword evidence="2" id="KW-0472">Membrane</keyword>
<organism evidence="3 4">
    <name type="scientific">Tistrella arctica</name>
    <dbReference type="NCBI Taxonomy" id="3133430"/>
    <lineage>
        <taxon>Bacteria</taxon>
        <taxon>Pseudomonadati</taxon>
        <taxon>Pseudomonadota</taxon>
        <taxon>Alphaproteobacteria</taxon>
        <taxon>Geminicoccales</taxon>
        <taxon>Geminicoccaceae</taxon>
        <taxon>Tistrella</taxon>
    </lineage>
</organism>